<evidence type="ECO:0000313" key="2">
    <source>
        <dbReference type="EMBL" id="GFG61940.1"/>
    </source>
</evidence>
<keyword evidence="3" id="KW-1185">Reference proteome</keyword>
<evidence type="ECO:0000256" key="1">
    <source>
        <dbReference type="SAM" id="SignalP"/>
    </source>
</evidence>
<proteinExistence type="predicted"/>
<accession>A0A7I9WX45</accession>
<feature type="chain" id="PRO_5029844384" description="PASTA domain-containing protein" evidence="1">
    <location>
        <begin position="23"/>
        <end position="97"/>
    </location>
</feature>
<name>A0A7I9WX45_9MYCO</name>
<evidence type="ECO:0008006" key="4">
    <source>
        <dbReference type="Google" id="ProtNLM"/>
    </source>
</evidence>
<dbReference type="AlphaFoldDB" id="A0A7I9WX45"/>
<dbReference type="Proteomes" id="UP000465241">
    <property type="component" value="Unassembled WGS sequence"/>
</dbReference>
<evidence type="ECO:0000313" key="3">
    <source>
        <dbReference type="Proteomes" id="UP000465241"/>
    </source>
</evidence>
<keyword evidence="1" id="KW-0732">Signal</keyword>
<protein>
    <recommendedName>
        <fullName evidence="4">PASTA domain-containing protein</fullName>
    </recommendedName>
</protein>
<feature type="signal peptide" evidence="1">
    <location>
        <begin position="1"/>
        <end position="22"/>
    </location>
</feature>
<sequence>MTVRVAMFAAAGLLLAAAPAAAEPTSTAPLPEPPMAGTQLPVDAIETLGRQGYDVEIEWVSGYPSNIPLKYCQVTNIDVHAAPLAYIMISCPPDTSQ</sequence>
<organism evidence="2 3">
    <name type="scientific">Mycolicibacterium murale</name>
    <dbReference type="NCBI Taxonomy" id="182220"/>
    <lineage>
        <taxon>Bacteria</taxon>
        <taxon>Bacillati</taxon>
        <taxon>Actinomycetota</taxon>
        <taxon>Actinomycetes</taxon>
        <taxon>Mycobacteriales</taxon>
        <taxon>Mycobacteriaceae</taxon>
        <taxon>Mycolicibacterium</taxon>
    </lineage>
</organism>
<comment type="caution">
    <text evidence="2">The sequence shown here is derived from an EMBL/GenBank/DDBJ whole genome shotgun (WGS) entry which is preliminary data.</text>
</comment>
<dbReference type="EMBL" id="BLKT01000003">
    <property type="protein sequence ID" value="GFG61940.1"/>
    <property type="molecule type" value="Genomic_DNA"/>
</dbReference>
<reference evidence="2 3" key="1">
    <citation type="journal article" date="2019" name="Emerg. Microbes Infect.">
        <title>Comprehensive subspecies identification of 175 nontuberculous mycobacteria species based on 7547 genomic profiles.</title>
        <authorList>
            <person name="Matsumoto Y."/>
            <person name="Kinjo T."/>
            <person name="Motooka D."/>
            <person name="Nabeya D."/>
            <person name="Jung N."/>
            <person name="Uechi K."/>
            <person name="Horii T."/>
            <person name="Iida T."/>
            <person name="Fujita J."/>
            <person name="Nakamura S."/>
        </authorList>
    </citation>
    <scope>NUCLEOTIDE SEQUENCE [LARGE SCALE GENOMIC DNA]</scope>
    <source>
        <strain evidence="2 3">JCM 13392</strain>
    </source>
</reference>
<gene>
    <name evidence="2" type="ORF">MMUR_60760</name>
</gene>
<dbReference type="RefSeq" id="WP_246244317.1">
    <property type="nucleotide sequence ID" value="NZ_BAAAMC010000039.1"/>
</dbReference>